<dbReference type="EMBL" id="OX458932">
    <property type="protein sequence ID" value="CAI9086565.1"/>
    <property type="molecule type" value="Genomic_DNA"/>
</dbReference>
<reference evidence="1" key="1">
    <citation type="submission" date="2023-03" db="EMBL/GenBank/DDBJ databases">
        <authorList>
            <person name="Cremers G."/>
            <person name="Picone N."/>
        </authorList>
    </citation>
    <scope>NUCLEOTIDE SEQUENCE</scope>
    <source>
        <strain evidence="1">Sample_alias</strain>
    </source>
</reference>
<accession>A0ABN8XHI7</accession>
<proteinExistence type="predicted"/>
<dbReference type="Proteomes" id="UP001161497">
    <property type="component" value="Chromosome"/>
</dbReference>
<dbReference type="Pfam" id="PF13707">
    <property type="entry name" value="RloB"/>
    <property type="match status" value="1"/>
</dbReference>
<name>A0ABN8XHI7_9BACT</name>
<evidence type="ECO:0008006" key="3">
    <source>
        <dbReference type="Google" id="ProtNLM"/>
    </source>
</evidence>
<gene>
    <name evidence="1" type="ORF">MFUM_2255</name>
</gene>
<evidence type="ECO:0000313" key="2">
    <source>
        <dbReference type="Proteomes" id="UP001161497"/>
    </source>
</evidence>
<dbReference type="RefSeq" id="WP_009058224.1">
    <property type="nucleotide sequence ID" value="NZ_JAHXRZ010000001.1"/>
</dbReference>
<sequence length="206" mass="23748">MGPFLTLDEEATSLFSRKPKEEMKLKKKKSIFVACEGESEQAYVALLNELAQEKDPPLPVFLRSYNVKGGGPCKMVAEAIKKASKGDYTWKEKVILMDKDVCKNNPDECQKAKEKAKENGFLILWQEPNHEGFLLQHLCDEKGNLSLTAENAQDMLKRKLDLREYKKPLTRYELRSRIGAKEIERAAKKIKNLGELLEWMYWPLPK</sequence>
<keyword evidence="2" id="KW-1185">Reference proteome</keyword>
<evidence type="ECO:0000313" key="1">
    <source>
        <dbReference type="EMBL" id="CAI9086565.1"/>
    </source>
</evidence>
<organism evidence="1 2">
    <name type="scientific">Candidatus Methylacidiphilum fumarolicum</name>
    <dbReference type="NCBI Taxonomy" id="591154"/>
    <lineage>
        <taxon>Bacteria</taxon>
        <taxon>Pseudomonadati</taxon>
        <taxon>Verrucomicrobiota</taxon>
        <taxon>Methylacidiphilae</taxon>
        <taxon>Methylacidiphilales</taxon>
        <taxon>Methylacidiphilaceae</taxon>
        <taxon>Methylacidiphilum (ex Ratnadevi et al. 2023)</taxon>
    </lineage>
</organism>
<dbReference type="InterPro" id="IPR025591">
    <property type="entry name" value="RloB"/>
</dbReference>
<protein>
    <recommendedName>
        <fullName evidence="3">RloB domain-containing protein</fullName>
    </recommendedName>
</protein>